<proteinExistence type="predicted"/>
<protein>
    <submittedName>
        <fullName evidence="2">LOW QUALITY PROTEIN: N-cym protein-like</fullName>
    </submittedName>
</protein>
<evidence type="ECO:0000313" key="1">
    <source>
        <dbReference type="Proteomes" id="UP000248482"/>
    </source>
</evidence>
<gene>
    <name evidence="2" type="primary">LOC111154070</name>
</gene>
<dbReference type="RefSeq" id="XP_022369131.1">
    <property type="nucleotide sequence ID" value="XM_022513423.1"/>
</dbReference>
<organism evidence="1 2">
    <name type="scientific">Enhydra lutris kenyoni</name>
    <name type="common">northern sea otter</name>
    <dbReference type="NCBI Taxonomy" id="391180"/>
    <lineage>
        <taxon>Eukaryota</taxon>
        <taxon>Metazoa</taxon>
        <taxon>Chordata</taxon>
        <taxon>Craniata</taxon>
        <taxon>Vertebrata</taxon>
        <taxon>Euteleostomi</taxon>
        <taxon>Mammalia</taxon>
        <taxon>Eutheria</taxon>
        <taxon>Laurasiatheria</taxon>
        <taxon>Carnivora</taxon>
        <taxon>Caniformia</taxon>
        <taxon>Musteloidea</taxon>
        <taxon>Mustelidae</taxon>
        <taxon>Lutrinae</taxon>
        <taxon>Enhydra</taxon>
    </lineage>
</organism>
<dbReference type="Proteomes" id="UP000248482">
    <property type="component" value="Unplaced"/>
</dbReference>
<dbReference type="AlphaFoldDB" id="A0A2Y9K6U9"/>
<reference evidence="2" key="1">
    <citation type="submission" date="2025-08" db="UniProtKB">
        <authorList>
            <consortium name="RefSeq"/>
        </authorList>
    </citation>
    <scope>IDENTIFICATION</scope>
    <source>
        <tissue evidence="2">Blood</tissue>
    </source>
</reference>
<keyword evidence="1" id="KW-1185">Reference proteome</keyword>
<name>A0A2Y9K6U9_ENHLU</name>
<evidence type="ECO:0000313" key="2">
    <source>
        <dbReference type="RefSeq" id="XP_022369131.1"/>
    </source>
</evidence>
<dbReference type="OrthoDB" id="9809164at2759"/>
<accession>A0A2Y9K6U9</accession>
<sequence length="149" mass="15660">MVLFRKQQQSPEDIRAPCARAAIPEEAAKLGKPGVCSSLAFRPPGLHPVHSANQLRAERCNAAPTLRVEAEASHPTPAPTALCSAERDACVEPGPAVGSLVCDLEGRLHRGCRMGGGGGGRAHLGTRPQDVSSFKLKGEGRPPCLKINK</sequence>
<dbReference type="KEGG" id="elk:111154070"/>
<dbReference type="GeneID" id="111154070"/>